<proteinExistence type="predicted"/>
<dbReference type="AlphaFoldDB" id="A0A232ERD4"/>
<reference evidence="1 2" key="1">
    <citation type="journal article" date="2017" name="Curr. Biol.">
        <title>The Evolution of Venom by Co-option of Single-Copy Genes.</title>
        <authorList>
            <person name="Martinson E.O."/>
            <person name="Mrinalini"/>
            <person name="Kelkar Y.D."/>
            <person name="Chang C.H."/>
            <person name="Werren J.H."/>
        </authorList>
    </citation>
    <scope>NUCLEOTIDE SEQUENCE [LARGE SCALE GENOMIC DNA]</scope>
    <source>
        <strain evidence="1 2">Alberta</strain>
        <tissue evidence="1">Whole body</tissue>
    </source>
</reference>
<evidence type="ECO:0000313" key="2">
    <source>
        <dbReference type="Proteomes" id="UP000215335"/>
    </source>
</evidence>
<organism evidence="1 2">
    <name type="scientific">Trichomalopsis sarcophagae</name>
    <dbReference type="NCBI Taxonomy" id="543379"/>
    <lineage>
        <taxon>Eukaryota</taxon>
        <taxon>Metazoa</taxon>
        <taxon>Ecdysozoa</taxon>
        <taxon>Arthropoda</taxon>
        <taxon>Hexapoda</taxon>
        <taxon>Insecta</taxon>
        <taxon>Pterygota</taxon>
        <taxon>Neoptera</taxon>
        <taxon>Endopterygota</taxon>
        <taxon>Hymenoptera</taxon>
        <taxon>Apocrita</taxon>
        <taxon>Proctotrupomorpha</taxon>
        <taxon>Chalcidoidea</taxon>
        <taxon>Pteromalidae</taxon>
        <taxon>Pteromalinae</taxon>
        <taxon>Trichomalopsis</taxon>
    </lineage>
</organism>
<keyword evidence="2" id="KW-1185">Reference proteome</keyword>
<evidence type="ECO:0000313" key="1">
    <source>
        <dbReference type="EMBL" id="OXU20925.1"/>
    </source>
</evidence>
<comment type="caution">
    <text evidence="1">The sequence shown here is derived from an EMBL/GenBank/DDBJ whole genome shotgun (WGS) entry which is preliminary data.</text>
</comment>
<gene>
    <name evidence="1" type="ORF">TSAR_002918</name>
</gene>
<dbReference type="EMBL" id="NNAY01002620">
    <property type="protein sequence ID" value="OXU20925.1"/>
    <property type="molecule type" value="Genomic_DNA"/>
</dbReference>
<dbReference type="Proteomes" id="UP000215335">
    <property type="component" value="Unassembled WGS sequence"/>
</dbReference>
<name>A0A232ERD4_9HYME</name>
<sequence>MKVLVWYRKRVQCNIPVKYFGLSESSIPALPSKLDVAVSLSELSKLSALVQIMKINKYDKLYSEDL</sequence>
<protein>
    <submittedName>
        <fullName evidence="1">Uncharacterized protein</fullName>
    </submittedName>
</protein>
<accession>A0A232ERD4</accession>